<evidence type="ECO:0000256" key="9">
    <source>
        <dbReference type="ARBA" id="ARBA00031586"/>
    </source>
</evidence>
<comment type="similarity">
    <text evidence="2">Belongs to the complex I subunit 4L family.</text>
</comment>
<dbReference type="Gene3D" id="1.10.287.3510">
    <property type="match status" value="1"/>
</dbReference>
<proteinExistence type="inferred from homology"/>
<keyword evidence="8 10" id="KW-0472">Membrane</keyword>
<dbReference type="GO" id="GO:0016020">
    <property type="term" value="C:membrane"/>
    <property type="evidence" value="ECO:0007669"/>
    <property type="project" value="UniProtKB-SubCell"/>
</dbReference>
<gene>
    <name evidence="11" type="primary">ND4L</name>
</gene>
<keyword evidence="11" id="KW-0496">Mitochondrion</keyword>
<evidence type="ECO:0000256" key="7">
    <source>
        <dbReference type="ARBA" id="ARBA00023027"/>
    </source>
</evidence>
<dbReference type="EMBL" id="DQ991937">
    <property type="protein sequence ID" value="ABJ55879.1"/>
    <property type="molecule type" value="Genomic_DNA"/>
</dbReference>
<keyword evidence="7" id="KW-0520">NAD</keyword>
<evidence type="ECO:0000256" key="3">
    <source>
        <dbReference type="ARBA" id="ARBA00016612"/>
    </source>
</evidence>
<geneLocation type="mitochondrion" evidence="11"/>
<comment type="subcellular location">
    <subcellularLocation>
        <location evidence="1">Membrane</location>
        <topology evidence="1">Multi-pass membrane protein</topology>
    </subcellularLocation>
</comment>
<organism evidence="11">
    <name type="scientific">Sagaminopteron nigropunctatum</name>
    <dbReference type="NCBI Taxonomy" id="1874340"/>
    <lineage>
        <taxon>Eukaryota</taxon>
        <taxon>Metazoa</taxon>
        <taxon>Spiralia</taxon>
        <taxon>Lophotrochozoa</taxon>
        <taxon>Mollusca</taxon>
        <taxon>Gastropoda</taxon>
        <taxon>Heterobranchia</taxon>
        <taxon>Euthyneura</taxon>
        <taxon>Tectipleura</taxon>
        <taxon>Cephalaspidea</taxon>
        <taxon>Philinoidea</taxon>
        <taxon>Gastropteridae</taxon>
        <taxon>Sagaminopteron</taxon>
    </lineage>
</organism>
<evidence type="ECO:0000256" key="1">
    <source>
        <dbReference type="ARBA" id="ARBA00004141"/>
    </source>
</evidence>
<evidence type="ECO:0000256" key="10">
    <source>
        <dbReference type="SAM" id="Phobius"/>
    </source>
</evidence>
<reference evidence="11" key="1">
    <citation type="journal article" date="2011" name="Mar. Genomics">
        <title>Crawling through time: Transition of snails to slugs dating back to the Paleozoic, based on mitochondrial phylogenomics.</title>
        <authorList>
            <person name="Medina M."/>
            <person name="Lal S."/>
            <person name="Valles Y."/>
            <person name="Takaoka T.L."/>
            <person name="Dayrat B.A."/>
            <person name="Boore J.L."/>
            <person name="Gosliner T."/>
        </authorList>
    </citation>
    <scope>NUCLEOTIDE SEQUENCE</scope>
</reference>
<keyword evidence="6 10" id="KW-1133">Transmembrane helix</keyword>
<dbReference type="Pfam" id="PF00420">
    <property type="entry name" value="Oxidored_q2"/>
    <property type="match status" value="1"/>
</dbReference>
<feature type="transmembrane region" description="Helical" evidence="10">
    <location>
        <begin position="27"/>
        <end position="47"/>
    </location>
</feature>
<name>E6Y1E2_9GAST</name>
<feature type="transmembrane region" description="Helical" evidence="10">
    <location>
        <begin position="54"/>
        <end position="75"/>
    </location>
</feature>
<accession>E6Y1E2</accession>
<dbReference type="AlphaFoldDB" id="E6Y1E2"/>
<sequence length="91" mass="10157">MKLSLLGIMFSLCAFIAYQVHSLSLLISLEALMLSMLMFIFSFLCSYSDPYWMLVLLTMAACEAALGLSLLVSLLRVRGNDLSSLMSNNMY</sequence>
<evidence type="ECO:0000256" key="5">
    <source>
        <dbReference type="ARBA" id="ARBA00022967"/>
    </source>
</evidence>
<evidence type="ECO:0000256" key="4">
    <source>
        <dbReference type="ARBA" id="ARBA00022692"/>
    </source>
</evidence>
<keyword evidence="5" id="KW-1278">Translocase</keyword>
<evidence type="ECO:0000256" key="8">
    <source>
        <dbReference type="ARBA" id="ARBA00023136"/>
    </source>
</evidence>
<evidence type="ECO:0000256" key="2">
    <source>
        <dbReference type="ARBA" id="ARBA00010519"/>
    </source>
</evidence>
<evidence type="ECO:0000313" key="11">
    <source>
        <dbReference type="EMBL" id="ABJ55879.1"/>
    </source>
</evidence>
<protein>
    <recommendedName>
        <fullName evidence="3">NADH-ubiquinone oxidoreductase chain 4L</fullName>
    </recommendedName>
    <alternativeName>
        <fullName evidence="9">NADH dehydrogenase subunit 4L</fullName>
    </alternativeName>
</protein>
<dbReference type="InterPro" id="IPR039428">
    <property type="entry name" value="NUOK/Mnh_C1-like"/>
</dbReference>
<evidence type="ECO:0000256" key="6">
    <source>
        <dbReference type="ARBA" id="ARBA00022989"/>
    </source>
</evidence>
<keyword evidence="4 10" id="KW-0812">Transmembrane</keyword>